<dbReference type="RefSeq" id="WP_345652828.1">
    <property type="nucleotide sequence ID" value="NZ_BAABLY010000082.1"/>
</dbReference>
<sequence length="76" mass="8651">MNRFGLYSPALREFFTYAGRVIVHDDRAELEFLCPGTPVREVPPSIPASQTLPVRLHPDFASVTWPLTRNQFRHAG</sequence>
<gene>
    <name evidence="1" type="ORF">WHI96_07920</name>
</gene>
<name>A0ABV1JS34_9PSEU</name>
<dbReference type="Proteomes" id="UP001464923">
    <property type="component" value="Unassembled WGS sequence"/>
</dbReference>
<dbReference type="EMBL" id="JBEDNP010000004">
    <property type="protein sequence ID" value="MEQ3538744.1"/>
    <property type="molecule type" value="Genomic_DNA"/>
</dbReference>
<proteinExistence type="predicted"/>
<protein>
    <submittedName>
        <fullName evidence="1">Uncharacterized protein</fullName>
    </submittedName>
</protein>
<evidence type="ECO:0000313" key="1">
    <source>
        <dbReference type="EMBL" id="MEQ3538744.1"/>
    </source>
</evidence>
<keyword evidence="2" id="KW-1185">Reference proteome</keyword>
<reference evidence="1 2" key="1">
    <citation type="submission" date="2024-03" db="EMBL/GenBank/DDBJ databases">
        <title>Draft genome sequence of Pseudonocardia tropica JCM 19149.</title>
        <authorList>
            <person name="Butdee W."/>
            <person name="Duangmal K."/>
        </authorList>
    </citation>
    <scope>NUCLEOTIDE SEQUENCE [LARGE SCALE GENOMIC DNA]</scope>
    <source>
        <strain evidence="1 2">JCM 19149</strain>
    </source>
</reference>
<comment type="caution">
    <text evidence="1">The sequence shown here is derived from an EMBL/GenBank/DDBJ whole genome shotgun (WGS) entry which is preliminary data.</text>
</comment>
<organism evidence="1 2">
    <name type="scientific">Pseudonocardia tropica</name>
    <dbReference type="NCBI Taxonomy" id="681289"/>
    <lineage>
        <taxon>Bacteria</taxon>
        <taxon>Bacillati</taxon>
        <taxon>Actinomycetota</taxon>
        <taxon>Actinomycetes</taxon>
        <taxon>Pseudonocardiales</taxon>
        <taxon>Pseudonocardiaceae</taxon>
        <taxon>Pseudonocardia</taxon>
    </lineage>
</organism>
<evidence type="ECO:0000313" key="2">
    <source>
        <dbReference type="Proteomes" id="UP001464923"/>
    </source>
</evidence>
<accession>A0ABV1JS34</accession>